<gene>
    <name evidence="1" type="ORF">SDRG_09017</name>
</gene>
<evidence type="ECO:0000313" key="1">
    <source>
        <dbReference type="EMBL" id="EQC33509.1"/>
    </source>
</evidence>
<sequence>MSCPRDWTLASLYDASHSARHAHCSIVHMQPNPVFVYIAVLFVAMTSALECTSGDLATVTSAGLTCINAASLNIAAVSSQDPEVLVKMCQHSECKSFFAATQALTCTVQNQPASLASLACSGATSWTPTITLGVVACLVLLVVQL</sequence>
<evidence type="ECO:0000313" key="2">
    <source>
        <dbReference type="Proteomes" id="UP000030762"/>
    </source>
</evidence>
<dbReference type="VEuPathDB" id="FungiDB:SDRG_09017"/>
<reference evidence="1 2" key="1">
    <citation type="submission" date="2012-04" db="EMBL/GenBank/DDBJ databases">
        <title>The Genome Sequence of Saprolegnia declina VS20.</title>
        <authorList>
            <consortium name="The Broad Institute Genome Sequencing Platform"/>
            <person name="Russ C."/>
            <person name="Nusbaum C."/>
            <person name="Tyler B."/>
            <person name="van West P."/>
            <person name="Dieguez-Uribeondo J."/>
            <person name="de Bruijn I."/>
            <person name="Tripathy S."/>
            <person name="Jiang R."/>
            <person name="Young S.K."/>
            <person name="Zeng Q."/>
            <person name="Gargeya S."/>
            <person name="Fitzgerald M."/>
            <person name="Haas B."/>
            <person name="Abouelleil A."/>
            <person name="Alvarado L."/>
            <person name="Arachchi H.M."/>
            <person name="Berlin A."/>
            <person name="Chapman S.B."/>
            <person name="Goldberg J."/>
            <person name="Griggs A."/>
            <person name="Gujja S."/>
            <person name="Hansen M."/>
            <person name="Howarth C."/>
            <person name="Imamovic A."/>
            <person name="Larimer J."/>
            <person name="McCowen C."/>
            <person name="Montmayeur A."/>
            <person name="Murphy C."/>
            <person name="Neiman D."/>
            <person name="Pearson M."/>
            <person name="Priest M."/>
            <person name="Roberts A."/>
            <person name="Saif S."/>
            <person name="Shea T."/>
            <person name="Sisk P."/>
            <person name="Sykes S."/>
            <person name="Wortman J."/>
            <person name="Nusbaum C."/>
            <person name="Birren B."/>
        </authorList>
    </citation>
    <scope>NUCLEOTIDE SEQUENCE [LARGE SCALE GENOMIC DNA]</scope>
    <source>
        <strain evidence="1 2">VS20</strain>
    </source>
</reference>
<dbReference type="GeneID" id="19949744"/>
<keyword evidence="2" id="KW-1185">Reference proteome</keyword>
<dbReference type="EMBL" id="JH767159">
    <property type="protein sequence ID" value="EQC33509.1"/>
    <property type="molecule type" value="Genomic_DNA"/>
</dbReference>
<dbReference type="InParanoid" id="T0Q6Q1"/>
<accession>T0Q6Q1</accession>
<evidence type="ECO:0008006" key="3">
    <source>
        <dbReference type="Google" id="ProtNLM"/>
    </source>
</evidence>
<proteinExistence type="predicted"/>
<dbReference type="Proteomes" id="UP000030762">
    <property type="component" value="Unassembled WGS sequence"/>
</dbReference>
<protein>
    <recommendedName>
        <fullName evidence="3">Elicitin</fullName>
    </recommendedName>
</protein>
<dbReference type="RefSeq" id="XP_008613149.1">
    <property type="nucleotide sequence ID" value="XM_008614927.1"/>
</dbReference>
<dbReference type="AlphaFoldDB" id="T0Q6Q1"/>
<dbReference type="OrthoDB" id="10371401at2759"/>
<organism evidence="1 2">
    <name type="scientific">Saprolegnia diclina (strain VS20)</name>
    <dbReference type="NCBI Taxonomy" id="1156394"/>
    <lineage>
        <taxon>Eukaryota</taxon>
        <taxon>Sar</taxon>
        <taxon>Stramenopiles</taxon>
        <taxon>Oomycota</taxon>
        <taxon>Saprolegniomycetes</taxon>
        <taxon>Saprolegniales</taxon>
        <taxon>Saprolegniaceae</taxon>
        <taxon>Saprolegnia</taxon>
    </lineage>
</organism>
<name>T0Q6Q1_SAPDV</name>
<dbReference type="OMA" id="CKYSECK"/>